<dbReference type="PRINTS" id="PR01249">
    <property type="entry name" value="RIBOSOMALL31"/>
</dbReference>
<dbReference type="InterPro" id="IPR034704">
    <property type="entry name" value="Ribosomal_bL28/bL31-like_sf"/>
</dbReference>
<comment type="function">
    <text evidence="7">Binds the 23S rRNA.</text>
</comment>
<feature type="binding site" evidence="7">
    <location>
        <position position="18"/>
    </location>
    <ligand>
        <name>Zn(2+)</name>
        <dbReference type="ChEBI" id="CHEBI:29105"/>
    </ligand>
</feature>
<evidence type="ECO:0000256" key="6">
    <source>
        <dbReference type="ARBA" id="ARBA00035687"/>
    </source>
</evidence>
<dbReference type="Proteomes" id="UP000226525">
    <property type="component" value="Unassembled WGS sequence"/>
</dbReference>
<dbReference type="AlphaFoldDB" id="A0A2D6YJ26"/>
<dbReference type="PROSITE" id="PS01143">
    <property type="entry name" value="RIBOSOMAL_L31"/>
    <property type="match status" value="1"/>
</dbReference>
<feature type="binding site" evidence="7">
    <location>
        <position position="37"/>
    </location>
    <ligand>
        <name>Zn(2+)</name>
        <dbReference type="ChEBI" id="CHEBI:29105"/>
    </ligand>
</feature>
<feature type="binding site" evidence="7">
    <location>
        <position position="40"/>
    </location>
    <ligand>
        <name>Zn(2+)</name>
        <dbReference type="ChEBI" id="CHEBI:29105"/>
    </ligand>
</feature>
<comment type="caution">
    <text evidence="8">The sequence shown here is derived from an EMBL/GenBank/DDBJ whole genome shotgun (WGS) entry which is preliminary data.</text>
</comment>
<dbReference type="GO" id="GO:0006412">
    <property type="term" value="P:translation"/>
    <property type="evidence" value="ECO:0007669"/>
    <property type="project" value="UniProtKB-UniRule"/>
</dbReference>
<dbReference type="PANTHER" id="PTHR33280">
    <property type="entry name" value="50S RIBOSOMAL PROTEIN L31, CHLOROPLASTIC"/>
    <property type="match status" value="1"/>
</dbReference>
<evidence type="ECO:0000256" key="4">
    <source>
        <dbReference type="ARBA" id="ARBA00022980"/>
    </source>
</evidence>
<dbReference type="HAMAP" id="MF_00501">
    <property type="entry name" value="Ribosomal_bL31_1"/>
    <property type="match status" value="1"/>
</dbReference>
<evidence type="ECO:0000256" key="3">
    <source>
        <dbReference type="ARBA" id="ARBA00022884"/>
    </source>
</evidence>
<keyword evidence="5 7" id="KW-0687">Ribonucleoprotein</keyword>
<reference evidence="9" key="1">
    <citation type="submission" date="2017-09" db="EMBL/GenBank/DDBJ databases">
        <title>The Reconstruction of 2,631 Draft Metagenome-Assembled Genomes from the Global Oceans.</title>
        <authorList>
            <person name="Tully B.J."/>
            <person name="Graham E.D."/>
            <person name="Heidelberg J.F."/>
        </authorList>
    </citation>
    <scope>NUCLEOTIDE SEQUENCE [LARGE SCALE GENOMIC DNA]</scope>
</reference>
<comment type="similarity">
    <text evidence="1 7">Belongs to the bacterial ribosomal protein bL31 family. Type A subfamily.</text>
</comment>
<dbReference type="NCBIfam" id="TIGR00105">
    <property type="entry name" value="L31"/>
    <property type="match status" value="1"/>
</dbReference>
<gene>
    <name evidence="7" type="primary">rpmE</name>
    <name evidence="8" type="ORF">CMN54_06680</name>
</gene>
<evidence type="ECO:0000256" key="1">
    <source>
        <dbReference type="ARBA" id="ARBA00009296"/>
    </source>
</evidence>
<dbReference type="InterPro" id="IPR042105">
    <property type="entry name" value="Ribosomal_bL31_sf"/>
</dbReference>
<feature type="binding site" evidence="7">
    <location>
        <position position="16"/>
    </location>
    <ligand>
        <name>Zn(2+)</name>
        <dbReference type="ChEBI" id="CHEBI:29105"/>
    </ligand>
</feature>
<evidence type="ECO:0000313" key="9">
    <source>
        <dbReference type="Proteomes" id="UP000226525"/>
    </source>
</evidence>
<dbReference type="Gene3D" id="4.10.830.30">
    <property type="entry name" value="Ribosomal protein L31"/>
    <property type="match status" value="1"/>
</dbReference>
<evidence type="ECO:0000256" key="2">
    <source>
        <dbReference type="ARBA" id="ARBA00022730"/>
    </source>
</evidence>
<dbReference type="GO" id="GO:0005840">
    <property type="term" value="C:ribosome"/>
    <property type="evidence" value="ECO:0007669"/>
    <property type="project" value="UniProtKB-KW"/>
</dbReference>
<dbReference type="EMBL" id="NZEX01000077">
    <property type="protein sequence ID" value="MAH63115.1"/>
    <property type="molecule type" value="Genomic_DNA"/>
</dbReference>
<keyword evidence="4 7" id="KW-0689">Ribosomal protein</keyword>
<dbReference type="PANTHER" id="PTHR33280:SF1">
    <property type="entry name" value="LARGE RIBOSOMAL SUBUNIT PROTEIN BL31C"/>
    <property type="match status" value="1"/>
</dbReference>
<sequence length="68" mass="7827">MKAEIHPSFEPTKFICTCGNILETLSNLGGEKNVDICSSCHPFFSGKEQRMIDTTGRVEKFRRRYQRS</sequence>
<protein>
    <recommendedName>
        <fullName evidence="6 7">Large ribosomal subunit protein bL31</fullName>
    </recommendedName>
</protein>
<evidence type="ECO:0000313" key="8">
    <source>
        <dbReference type="EMBL" id="MAH63115.1"/>
    </source>
</evidence>
<dbReference type="Pfam" id="PF01197">
    <property type="entry name" value="Ribosomal_L31"/>
    <property type="match status" value="1"/>
</dbReference>
<keyword evidence="3 7" id="KW-0694">RNA-binding</keyword>
<dbReference type="GO" id="GO:0019843">
    <property type="term" value="F:rRNA binding"/>
    <property type="evidence" value="ECO:0007669"/>
    <property type="project" value="UniProtKB-KW"/>
</dbReference>
<dbReference type="NCBIfam" id="NF000612">
    <property type="entry name" value="PRK00019.1"/>
    <property type="match status" value="1"/>
</dbReference>
<keyword evidence="2 7" id="KW-0699">rRNA-binding</keyword>
<keyword evidence="7" id="KW-0479">Metal-binding</keyword>
<evidence type="ECO:0000256" key="5">
    <source>
        <dbReference type="ARBA" id="ARBA00023274"/>
    </source>
</evidence>
<comment type="cofactor">
    <cofactor evidence="7">
        <name>Zn(2+)</name>
        <dbReference type="ChEBI" id="CHEBI:29105"/>
    </cofactor>
    <text evidence="7">Binds 1 zinc ion per subunit.</text>
</comment>
<dbReference type="GO" id="GO:0046872">
    <property type="term" value="F:metal ion binding"/>
    <property type="evidence" value="ECO:0007669"/>
    <property type="project" value="UniProtKB-KW"/>
</dbReference>
<accession>A0A2D6YJ26</accession>
<dbReference type="GO" id="GO:1990904">
    <property type="term" value="C:ribonucleoprotein complex"/>
    <property type="evidence" value="ECO:0007669"/>
    <property type="project" value="UniProtKB-KW"/>
</dbReference>
<name>A0A2D6YJ26_9DELT</name>
<comment type="subunit">
    <text evidence="7">Part of the 50S ribosomal subunit.</text>
</comment>
<dbReference type="SUPFAM" id="SSF143800">
    <property type="entry name" value="L28p-like"/>
    <property type="match status" value="1"/>
</dbReference>
<dbReference type="InterPro" id="IPR002150">
    <property type="entry name" value="Ribosomal_bL31"/>
</dbReference>
<keyword evidence="7" id="KW-0862">Zinc</keyword>
<dbReference type="GO" id="GO:0003735">
    <property type="term" value="F:structural constituent of ribosome"/>
    <property type="evidence" value="ECO:0007669"/>
    <property type="project" value="InterPro"/>
</dbReference>
<dbReference type="InterPro" id="IPR027491">
    <property type="entry name" value="Ribosomal_bL31_A"/>
</dbReference>
<proteinExistence type="inferred from homology"/>
<evidence type="ECO:0000256" key="7">
    <source>
        <dbReference type="HAMAP-Rule" id="MF_00501"/>
    </source>
</evidence>
<organism evidence="8 9">
    <name type="scientific">SAR324 cluster bacterium</name>
    <dbReference type="NCBI Taxonomy" id="2024889"/>
    <lineage>
        <taxon>Bacteria</taxon>
        <taxon>Deltaproteobacteria</taxon>
        <taxon>SAR324 cluster</taxon>
    </lineage>
</organism>